<reference evidence="3" key="1">
    <citation type="submission" date="2019-01" db="EMBL/GenBank/DDBJ databases">
        <authorList>
            <consortium name="Genoscope - CEA"/>
            <person name="William W."/>
        </authorList>
    </citation>
    <scope>NUCLEOTIDE SEQUENCE</scope>
    <source>
        <strain evidence="3">CR-1</strain>
    </source>
</reference>
<dbReference type="SUPFAM" id="SSF52200">
    <property type="entry name" value="Toll/Interleukin receptor TIR domain"/>
    <property type="match status" value="1"/>
</dbReference>
<dbReference type="SMART" id="SM00255">
    <property type="entry name" value="TIR"/>
    <property type="match status" value="1"/>
</dbReference>
<evidence type="ECO:0000256" key="1">
    <source>
        <dbReference type="SAM" id="MobiDB-lite"/>
    </source>
</evidence>
<name>A0A484HJ59_9BACT</name>
<dbReference type="Gene3D" id="3.40.50.10140">
    <property type="entry name" value="Toll/interleukin-1 receptor homology (TIR) domain"/>
    <property type="match status" value="1"/>
</dbReference>
<feature type="region of interest" description="Disordered" evidence="1">
    <location>
        <begin position="1"/>
        <end position="35"/>
    </location>
</feature>
<gene>
    <name evidence="3" type="ORF">EPICR_80002</name>
</gene>
<evidence type="ECO:0000313" key="3">
    <source>
        <dbReference type="EMBL" id="VEN75311.1"/>
    </source>
</evidence>
<dbReference type="PROSITE" id="PS50104">
    <property type="entry name" value="TIR"/>
    <property type="match status" value="1"/>
</dbReference>
<dbReference type="Pfam" id="PF13676">
    <property type="entry name" value="TIR_2"/>
    <property type="match status" value="1"/>
</dbReference>
<evidence type="ECO:0000259" key="2">
    <source>
        <dbReference type="PROSITE" id="PS50104"/>
    </source>
</evidence>
<dbReference type="AlphaFoldDB" id="A0A484HJ59"/>
<dbReference type="InterPro" id="IPR035897">
    <property type="entry name" value="Toll_tir_struct_dom_sf"/>
</dbReference>
<organism evidence="3">
    <name type="scientific">uncultured Desulfobacteraceae bacterium</name>
    <dbReference type="NCBI Taxonomy" id="218296"/>
    <lineage>
        <taxon>Bacteria</taxon>
        <taxon>Pseudomonadati</taxon>
        <taxon>Thermodesulfobacteriota</taxon>
        <taxon>Desulfobacteria</taxon>
        <taxon>Desulfobacterales</taxon>
        <taxon>Desulfobacteraceae</taxon>
        <taxon>environmental samples</taxon>
    </lineage>
</organism>
<dbReference type="EMBL" id="CAACVI010000051">
    <property type="protein sequence ID" value="VEN75311.1"/>
    <property type="molecule type" value="Genomic_DNA"/>
</dbReference>
<dbReference type="InterPro" id="IPR000157">
    <property type="entry name" value="TIR_dom"/>
</dbReference>
<protein>
    <recommendedName>
        <fullName evidence="2">TIR domain-containing protein</fullName>
    </recommendedName>
</protein>
<accession>A0A484HJ59</accession>
<feature type="domain" description="TIR" evidence="2">
    <location>
        <begin position="39"/>
        <end position="169"/>
    </location>
</feature>
<feature type="compositionally biased region" description="Basic and acidic residues" evidence="1">
    <location>
        <begin position="10"/>
        <end position="35"/>
    </location>
</feature>
<dbReference type="GO" id="GO:0007165">
    <property type="term" value="P:signal transduction"/>
    <property type="evidence" value="ECO:0007669"/>
    <property type="project" value="InterPro"/>
</dbReference>
<proteinExistence type="predicted"/>
<sequence length="185" mass="21183">MVQGLSRASAPDRPRREKNKIGEKQNGEKTPMPHHDIQDEYDVFISYAVEDRGFAAKLSDLLLQNGVRVWFDEREIRPGDHVSKKINDGIAKSRKMIAVWSRNYWGEEKTWTLLETFAATSGDPLSKDRPLIPLLIDHSQKDIPPLYRSLKVLYFRRKNDFDLHFSDVLNALDLGQGPGLEKPGV</sequence>